<organism evidence="2 3">
    <name type="scientific">Gloeothece verrucosa (strain PCC 7822)</name>
    <name type="common">Cyanothece sp. (strain PCC 7822)</name>
    <dbReference type="NCBI Taxonomy" id="497965"/>
    <lineage>
        <taxon>Bacteria</taxon>
        <taxon>Bacillati</taxon>
        <taxon>Cyanobacteriota</taxon>
        <taxon>Cyanophyceae</taxon>
        <taxon>Oscillatoriophycideae</taxon>
        <taxon>Chroococcales</taxon>
        <taxon>Aphanothecaceae</taxon>
        <taxon>Gloeothece</taxon>
        <taxon>Gloeothece verrucosa</taxon>
    </lineage>
</organism>
<dbReference type="eggNOG" id="ENOG502ZVXU">
    <property type="taxonomic scope" value="Bacteria"/>
</dbReference>
<keyword evidence="3" id="KW-1185">Reference proteome</keyword>
<dbReference type="AlphaFoldDB" id="E0UI71"/>
<accession>E0UI71</accession>
<keyword evidence="1" id="KW-1133">Transmembrane helix</keyword>
<proteinExistence type="predicted"/>
<sequence length="249" mass="28401">MNSDQSFWTQNPVVIFLKKRIPIAHFALILLLIGVIVIGAIPGYLSGKWSWTDIPKVANIEPLKNIRQEGLSVPGWKTLTQKTILIGGNQWSQQLMAQDQENPVTVLLMPQSYYKNKPEVEWNDLNALEHWKRDSDSSLKFEVKNASGNKSQITARFFRAWKKTTVAVVQWYAWPGGGNYSPSSWFWADQWSQLHQQRLPWVAVCFSIPIDPLSNMKANQQTAISIAQTLQAALEENIFKFTQSKANKN</sequence>
<dbReference type="STRING" id="497965.Cyan7822_3788"/>
<dbReference type="HOGENOM" id="CLU_1011272_0_0_3"/>
<gene>
    <name evidence="2" type="ordered locus">Cyan7822_3788</name>
</gene>
<reference evidence="3" key="1">
    <citation type="journal article" date="2011" name="MBio">
        <title>Novel metabolic attributes of the genus Cyanothece, comprising a group of unicellular nitrogen-fixing Cyanobacteria.</title>
        <authorList>
            <person name="Bandyopadhyay A."/>
            <person name="Elvitigala T."/>
            <person name="Welsh E."/>
            <person name="Stockel J."/>
            <person name="Liberton M."/>
            <person name="Min H."/>
            <person name="Sherman L.A."/>
            <person name="Pakrasi H.B."/>
        </authorList>
    </citation>
    <scope>NUCLEOTIDE SEQUENCE [LARGE SCALE GENOMIC DNA]</scope>
    <source>
        <strain evidence="3">PCC 7822</strain>
    </source>
</reference>
<dbReference type="KEGG" id="cyj:Cyan7822_3788"/>
<protein>
    <recommendedName>
        <fullName evidence="4">Cyanoexosortase B system-associated protein</fullName>
    </recommendedName>
</protein>
<name>E0UI71_GLOV7</name>
<keyword evidence="1" id="KW-0812">Transmembrane</keyword>
<feature type="transmembrane region" description="Helical" evidence="1">
    <location>
        <begin position="21"/>
        <end position="45"/>
    </location>
</feature>
<keyword evidence="1" id="KW-0472">Membrane</keyword>
<dbReference type="NCBIfam" id="TIGR04533">
    <property type="entry name" value="cyanosortB_assc"/>
    <property type="match status" value="1"/>
</dbReference>
<evidence type="ECO:0000313" key="2">
    <source>
        <dbReference type="EMBL" id="ADN15723.1"/>
    </source>
</evidence>
<dbReference type="EMBL" id="CP002198">
    <property type="protein sequence ID" value="ADN15723.1"/>
    <property type="molecule type" value="Genomic_DNA"/>
</dbReference>
<evidence type="ECO:0000256" key="1">
    <source>
        <dbReference type="SAM" id="Phobius"/>
    </source>
</evidence>
<dbReference type="RefSeq" id="WP_013323791.1">
    <property type="nucleotide sequence ID" value="NC_014501.1"/>
</dbReference>
<dbReference type="Proteomes" id="UP000008206">
    <property type="component" value="Chromosome"/>
</dbReference>
<dbReference type="OrthoDB" id="462409at2"/>
<dbReference type="InterPro" id="IPR030917">
    <property type="entry name" value="Cyanoexo_CrtB_assoc"/>
</dbReference>
<evidence type="ECO:0008006" key="4">
    <source>
        <dbReference type="Google" id="ProtNLM"/>
    </source>
</evidence>
<evidence type="ECO:0000313" key="3">
    <source>
        <dbReference type="Proteomes" id="UP000008206"/>
    </source>
</evidence>